<dbReference type="EMBL" id="CAACVJ010000402">
    <property type="protein sequence ID" value="VEP16545.1"/>
    <property type="molecule type" value="Genomic_DNA"/>
</dbReference>
<keyword evidence="2" id="KW-1185">Reference proteome</keyword>
<evidence type="ECO:0000313" key="1">
    <source>
        <dbReference type="EMBL" id="VEP16545.1"/>
    </source>
</evidence>
<sequence length="43" mass="4915">MSVTKNQIILKQFVQESFKFFCVTSPCVSSVTDFNATKLDILR</sequence>
<name>A0A563VYR5_9CYAN</name>
<reference evidence="1 2" key="1">
    <citation type="submission" date="2019-01" db="EMBL/GenBank/DDBJ databases">
        <authorList>
            <person name="Brito A."/>
        </authorList>
    </citation>
    <scope>NUCLEOTIDE SEQUENCE [LARGE SCALE GENOMIC DNA]</scope>
    <source>
        <strain evidence="1">1</strain>
    </source>
</reference>
<dbReference type="Proteomes" id="UP000320055">
    <property type="component" value="Unassembled WGS sequence"/>
</dbReference>
<evidence type="ECO:0000313" key="2">
    <source>
        <dbReference type="Proteomes" id="UP000320055"/>
    </source>
</evidence>
<gene>
    <name evidence="1" type="ORF">H1P_4600001</name>
</gene>
<dbReference type="AlphaFoldDB" id="A0A563VYR5"/>
<proteinExistence type="predicted"/>
<accession>A0A563VYR5</accession>
<organism evidence="1 2">
    <name type="scientific">Hyella patelloides LEGE 07179</name>
    <dbReference type="NCBI Taxonomy" id="945734"/>
    <lineage>
        <taxon>Bacteria</taxon>
        <taxon>Bacillati</taxon>
        <taxon>Cyanobacteriota</taxon>
        <taxon>Cyanophyceae</taxon>
        <taxon>Pleurocapsales</taxon>
        <taxon>Hyellaceae</taxon>
        <taxon>Hyella</taxon>
    </lineage>
</organism>
<protein>
    <submittedName>
        <fullName evidence="1">Uncharacterized protein</fullName>
    </submittedName>
</protein>